<dbReference type="GO" id="GO:0043565">
    <property type="term" value="F:sequence-specific DNA binding"/>
    <property type="evidence" value="ECO:0007669"/>
    <property type="project" value="InterPro"/>
</dbReference>
<dbReference type="Gene3D" id="2.60.120.280">
    <property type="entry name" value="Regulatory protein AraC"/>
    <property type="match status" value="1"/>
</dbReference>
<dbReference type="Pfam" id="PF12833">
    <property type="entry name" value="HTH_18"/>
    <property type="match status" value="1"/>
</dbReference>
<dbReference type="KEGG" id="cle:Clole_0674"/>
<dbReference type="EMBL" id="CP002582">
    <property type="protein sequence ID" value="ADZ82407.1"/>
    <property type="molecule type" value="Genomic_DNA"/>
</dbReference>
<dbReference type="PANTHER" id="PTHR43280">
    <property type="entry name" value="ARAC-FAMILY TRANSCRIPTIONAL REGULATOR"/>
    <property type="match status" value="1"/>
</dbReference>
<reference evidence="5 6" key="1">
    <citation type="journal article" date="2011" name="J. Bacteriol.">
        <title>Complete genome sequence of the cellulose-degrading bacterium Cellulosilyticum lentocellum.</title>
        <authorList>
            <consortium name="US DOE Joint Genome Institute"/>
            <person name="Miller D.A."/>
            <person name="Suen G."/>
            <person name="Bruce D."/>
            <person name="Copeland A."/>
            <person name="Cheng J.F."/>
            <person name="Detter C."/>
            <person name="Goodwin L.A."/>
            <person name="Han C.S."/>
            <person name="Hauser L.J."/>
            <person name="Land M.L."/>
            <person name="Lapidus A."/>
            <person name="Lucas S."/>
            <person name="Meincke L."/>
            <person name="Pitluck S."/>
            <person name="Tapia R."/>
            <person name="Teshima H."/>
            <person name="Woyke T."/>
            <person name="Fox B.G."/>
            <person name="Angert E.R."/>
            <person name="Currie C.R."/>
        </authorList>
    </citation>
    <scope>NUCLEOTIDE SEQUENCE [LARGE SCALE GENOMIC DNA]</scope>
    <source>
        <strain evidence="6">ATCC 49066 / DSM 5427 / NCIMB 11756 / RHM5</strain>
    </source>
</reference>
<evidence type="ECO:0000259" key="4">
    <source>
        <dbReference type="PROSITE" id="PS01124"/>
    </source>
</evidence>
<feature type="domain" description="HTH araC/xylS-type" evidence="4">
    <location>
        <begin position="156"/>
        <end position="257"/>
    </location>
</feature>
<keyword evidence="2" id="KW-0238">DNA-binding</keyword>
<dbReference type="PROSITE" id="PS01124">
    <property type="entry name" value="HTH_ARAC_FAMILY_2"/>
    <property type="match status" value="1"/>
</dbReference>
<evidence type="ECO:0000313" key="6">
    <source>
        <dbReference type="Proteomes" id="UP000008467"/>
    </source>
</evidence>
<dbReference type="InterPro" id="IPR009057">
    <property type="entry name" value="Homeodomain-like_sf"/>
</dbReference>
<dbReference type="InterPro" id="IPR037923">
    <property type="entry name" value="HTH-like"/>
</dbReference>
<evidence type="ECO:0000256" key="2">
    <source>
        <dbReference type="ARBA" id="ARBA00023125"/>
    </source>
</evidence>
<dbReference type="RefSeq" id="WP_013655708.1">
    <property type="nucleotide sequence ID" value="NC_015275.1"/>
</dbReference>
<evidence type="ECO:0000256" key="3">
    <source>
        <dbReference type="ARBA" id="ARBA00023163"/>
    </source>
</evidence>
<organism evidence="5 6">
    <name type="scientific">Cellulosilyticum lentocellum (strain ATCC 49066 / DSM 5427 / NCIMB 11756 / RHM5)</name>
    <name type="common">Clostridium lentocellum</name>
    <dbReference type="NCBI Taxonomy" id="642492"/>
    <lineage>
        <taxon>Bacteria</taxon>
        <taxon>Bacillati</taxon>
        <taxon>Bacillota</taxon>
        <taxon>Clostridia</taxon>
        <taxon>Lachnospirales</taxon>
        <taxon>Cellulosilyticaceae</taxon>
        <taxon>Cellulosilyticum</taxon>
    </lineage>
</organism>
<dbReference type="AlphaFoldDB" id="F2JNQ9"/>
<dbReference type="STRING" id="642492.Clole_0674"/>
<protein>
    <submittedName>
        <fullName evidence="5">Transcriptional regulator, AraC family</fullName>
    </submittedName>
</protein>
<proteinExistence type="predicted"/>
<keyword evidence="3" id="KW-0804">Transcription</keyword>
<keyword evidence="1" id="KW-0805">Transcription regulation</keyword>
<evidence type="ECO:0000313" key="5">
    <source>
        <dbReference type="EMBL" id="ADZ82407.1"/>
    </source>
</evidence>
<dbReference type="SUPFAM" id="SSF51215">
    <property type="entry name" value="Regulatory protein AraC"/>
    <property type="match status" value="1"/>
</dbReference>
<accession>F2JNQ9</accession>
<dbReference type="SUPFAM" id="SSF46689">
    <property type="entry name" value="Homeodomain-like"/>
    <property type="match status" value="1"/>
</dbReference>
<keyword evidence="6" id="KW-1185">Reference proteome</keyword>
<dbReference type="SMART" id="SM00342">
    <property type="entry name" value="HTH_ARAC"/>
    <property type="match status" value="1"/>
</dbReference>
<dbReference type="HOGENOM" id="CLU_000445_88_6_9"/>
<dbReference type="InterPro" id="IPR018060">
    <property type="entry name" value="HTH_AraC"/>
</dbReference>
<name>F2JNQ9_CELLD</name>
<sequence length="259" mass="30978">MKITYIGHNHTHDMDFEIQRPHGSGDYLALLLKSHGLFLLNNQPVVLPPNTFFLYQQGTPQYYKAYMEPFSNDWFHFTLEDDESDFFESLQIPFETPISLHHSPFFSLLIKHMTCEYYTKPYFHNQSLDHYLSLFFIKISEAYQTYYEPLTSLHINQLVLLRSKIYSRPYEKWTVEGLAHEINLSPYYFQKLYKKQFNISCLKDIINARIEYAKHYLTLIDIPIKSIAENCGYENDVHFMRQFKSVTTYTPSEYRKLHT</sequence>
<dbReference type="GO" id="GO:0003700">
    <property type="term" value="F:DNA-binding transcription factor activity"/>
    <property type="evidence" value="ECO:0007669"/>
    <property type="project" value="InterPro"/>
</dbReference>
<evidence type="ECO:0000256" key="1">
    <source>
        <dbReference type="ARBA" id="ARBA00023015"/>
    </source>
</evidence>
<gene>
    <name evidence="5" type="ordered locus">Clole_0674</name>
</gene>
<dbReference type="Proteomes" id="UP000008467">
    <property type="component" value="Chromosome"/>
</dbReference>
<dbReference type="Gene3D" id="1.10.10.60">
    <property type="entry name" value="Homeodomain-like"/>
    <property type="match status" value="2"/>
</dbReference>
<dbReference type="PANTHER" id="PTHR43280:SF2">
    <property type="entry name" value="HTH-TYPE TRANSCRIPTIONAL REGULATOR EXSA"/>
    <property type="match status" value="1"/>
</dbReference>
<dbReference type="eggNOG" id="COG2207">
    <property type="taxonomic scope" value="Bacteria"/>
</dbReference>